<dbReference type="InterPro" id="IPR011989">
    <property type="entry name" value="ARM-like"/>
</dbReference>
<gene>
    <name evidence="1" type="ORF">QNN03_22200</name>
</gene>
<proteinExistence type="predicted"/>
<evidence type="ECO:0000313" key="2">
    <source>
        <dbReference type="Proteomes" id="UP001241926"/>
    </source>
</evidence>
<sequence length="580" mass="61875">MDLDGTPDVATLLEAVESADADVREEALDRLASAAWRDDDFAVATARAVPELARLARELPAARADLLRLLADLAERDDWPEDTQLPAVAAELPSLLSFAQDPDPAVRDSVTALVLSCRHLDALPLLRSRVAEEPEPGVRGHAVTALALLEPGDWRRALLADPEPPVRLAAAEDLLRTAEPPFPHELVDICAAAYTADPYDLDEGHWAPAPHRRFSDRLLDDPEAALRAAAQGVPLAHEITARWRDREADVLPYALRDLEDGELHRLARLCQNLPEESWAPVRERVRPLPESERAAAVTVLARVRAPEAVGEAVRLVTDDPGAPPGPYSVVLAVRAVTEVFGADALPVARAVAGRIGRTHADLIRVLERYPEVALGVVDEIAALVPRYEGSHAWAAVELLGALGPAAGEGAARALREEATGGAHSSVAVYAAMAHHRVTGDPALALRLLEADGPTRWPAFAAGLGPAAAPLLPHFEPLLSPDEHPVTRARAAHAVVSITGRVEDTLEPLAHCAADAGIHHTDRLAAVRALTGIGPLPRFAVAPLRATAQSPRRVVEDLGGGPEQHPDYVLREAVRALLATA</sequence>
<protein>
    <recommendedName>
        <fullName evidence="3">HEAT repeat domain-containing protein</fullName>
    </recommendedName>
</protein>
<dbReference type="Proteomes" id="UP001241926">
    <property type="component" value="Unassembled WGS sequence"/>
</dbReference>
<evidence type="ECO:0008006" key="3">
    <source>
        <dbReference type="Google" id="ProtNLM"/>
    </source>
</evidence>
<reference evidence="1 2" key="1">
    <citation type="submission" date="2023-05" db="EMBL/GenBank/DDBJ databases">
        <title>Streptomyces fuscus sp. nov., a brown-black pigment producing actinomyces isolated from dry sand of Sea duck farm.</title>
        <authorList>
            <person name="Xie J."/>
            <person name="Shen N."/>
        </authorList>
    </citation>
    <scope>NUCLEOTIDE SEQUENCE [LARGE SCALE GENOMIC DNA]</scope>
    <source>
        <strain evidence="1 2">GXMU-J15</strain>
    </source>
</reference>
<dbReference type="SUPFAM" id="SSF48371">
    <property type="entry name" value="ARM repeat"/>
    <property type="match status" value="1"/>
</dbReference>
<dbReference type="Gene3D" id="1.25.10.10">
    <property type="entry name" value="Leucine-rich Repeat Variant"/>
    <property type="match status" value="2"/>
</dbReference>
<accession>A0ABT7J6I0</accession>
<evidence type="ECO:0000313" key="1">
    <source>
        <dbReference type="EMBL" id="MDL2079153.1"/>
    </source>
</evidence>
<keyword evidence="2" id="KW-1185">Reference proteome</keyword>
<dbReference type="RefSeq" id="WP_285434506.1">
    <property type="nucleotide sequence ID" value="NZ_JASJUS010000021.1"/>
</dbReference>
<organism evidence="1 2">
    <name type="scientific">Streptomyces fuscus</name>
    <dbReference type="NCBI Taxonomy" id="3048495"/>
    <lineage>
        <taxon>Bacteria</taxon>
        <taxon>Bacillati</taxon>
        <taxon>Actinomycetota</taxon>
        <taxon>Actinomycetes</taxon>
        <taxon>Kitasatosporales</taxon>
        <taxon>Streptomycetaceae</taxon>
        <taxon>Streptomyces</taxon>
    </lineage>
</organism>
<dbReference type="InterPro" id="IPR016024">
    <property type="entry name" value="ARM-type_fold"/>
</dbReference>
<comment type="caution">
    <text evidence="1">The sequence shown here is derived from an EMBL/GenBank/DDBJ whole genome shotgun (WGS) entry which is preliminary data.</text>
</comment>
<name>A0ABT7J6I0_9ACTN</name>
<dbReference type="EMBL" id="JASJUS010000021">
    <property type="protein sequence ID" value="MDL2079153.1"/>
    <property type="molecule type" value="Genomic_DNA"/>
</dbReference>